<dbReference type="InterPro" id="IPR036020">
    <property type="entry name" value="WW_dom_sf"/>
</dbReference>
<feature type="region of interest" description="Disordered" evidence="1">
    <location>
        <begin position="49"/>
        <end position="83"/>
    </location>
</feature>
<dbReference type="Proteomes" id="UP000325081">
    <property type="component" value="Unassembled WGS sequence"/>
</dbReference>
<keyword evidence="3" id="KW-0347">Helicase</keyword>
<keyword evidence="3" id="KW-0547">Nucleotide-binding</keyword>
<accession>A0A5A7Q5Q6</accession>
<feature type="compositionally biased region" description="Low complexity" evidence="1">
    <location>
        <begin position="62"/>
        <end position="83"/>
    </location>
</feature>
<sequence>MATVEAPPGTLGPKYALDDPTLPESWRGLIDGNTGVMYYWNPETNATQYEKPPPLQYSDNIQTPQHTPMQPMQQGFMQPMQPGLPQGPYQLMQSMPHVQQGQMYPGAQMGKNDMIFLCFLNCYQFFLP</sequence>
<evidence type="ECO:0000259" key="2">
    <source>
        <dbReference type="PROSITE" id="PS50020"/>
    </source>
</evidence>
<keyword evidence="3" id="KW-0378">Hydrolase</keyword>
<evidence type="ECO:0000313" key="4">
    <source>
        <dbReference type="Proteomes" id="UP000325081"/>
    </source>
</evidence>
<reference evidence="4" key="1">
    <citation type="journal article" date="2019" name="Curr. Biol.">
        <title>Genome Sequence of Striga asiatica Provides Insight into the Evolution of Plant Parasitism.</title>
        <authorList>
            <person name="Yoshida S."/>
            <person name="Kim S."/>
            <person name="Wafula E.K."/>
            <person name="Tanskanen J."/>
            <person name="Kim Y.M."/>
            <person name="Honaas L."/>
            <person name="Yang Z."/>
            <person name="Spallek T."/>
            <person name="Conn C.E."/>
            <person name="Ichihashi Y."/>
            <person name="Cheong K."/>
            <person name="Cui S."/>
            <person name="Der J.P."/>
            <person name="Gundlach H."/>
            <person name="Jiao Y."/>
            <person name="Hori C."/>
            <person name="Ishida J.K."/>
            <person name="Kasahara H."/>
            <person name="Kiba T."/>
            <person name="Kim M.S."/>
            <person name="Koo N."/>
            <person name="Laohavisit A."/>
            <person name="Lee Y.H."/>
            <person name="Lumba S."/>
            <person name="McCourt P."/>
            <person name="Mortimer J.C."/>
            <person name="Mutuku J.M."/>
            <person name="Nomura T."/>
            <person name="Sasaki-Sekimoto Y."/>
            <person name="Seto Y."/>
            <person name="Wang Y."/>
            <person name="Wakatake T."/>
            <person name="Sakakibara H."/>
            <person name="Demura T."/>
            <person name="Yamaguchi S."/>
            <person name="Yoneyama K."/>
            <person name="Manabe R.I."/>
            <person name="Nelson D.C."/>
            <person name="Schulman A.H."/>
            <person name="Timko M.P."/>
            <person name="dePamphilis C.W."/>
            <person name="Choi D."/>
            <person name="Shirasu K."/>
        </authorList>
    </citation>
    <scope>NUCLEOTIDE SEQUENCE [LARGE SCALE GENOMIC DNA]</scope>
    <source>
        <strain evidence="4">cv. UVA1</strain>
    </source>
</reference>
<protein>
    <submittedName>
        <fullName evidence="3">Dead box ATP-dependent RNA helicase</fullName>
    </submittedName>
</protein>
<keyword evidence="4" id="KW-1185">Reference proteome</keyword>
<keyword evidence="3" id="KW-0067">ATP-binding</keyword>
<dbReference type="PROSITE" id="PS50020">
    <property type="entry name" value="WW_DOMAIN_2"/>
    <property type="match status" value="1"/>
</dbReference>
<dbReference type="SMART" id="SM00456">
    <property type="entry name" value="WW"/>
    <property type="match status" value="1"/>
</dbReference>
<dbReference type="AlphaFoldDB" id="A0A5A7Q5Q6"/>
<dbReference type="Pfam" id="PF00397">
    <property type="entry name" value="WW"/>
    <property type="match status" value="1"/>
</dbReference>
<name>A0A5A7Q5Q6_STRAF</name>
<dbReference type="Gene3D" id="2.20.70.10">
    <property type="match status" value="1"/>
</dbReference>
<dbReference type="SUPFAM" id="SSF51045">
    <property type="entry name" value="WW domain"/>
    <property type="match status" value="1"/>
</dbReference>
<dbReference type="GO" id="GO:0004386">
    <property type="term" value="F:helicase activity"/>
    <property type="evidence" value="ECO:0007669"/>
    <property type="project" value="UniProtKB-KW"/>
</dbReference>
<gene>
    <name evidence="3" type="ORF">STAS_17264</name>
</gene>
<comment type="caution">
    <text evidence="3">The sequence shown here is derived from an EMBL/GenBank/DDBJ whole genome shotgun (WGS) entry which is preliminary data.</text>
</comment>
<organism evidence="3 4">
    <name type="scientific">Striga asiatica</name>
    <name type="common">Asiatic witchweed</name>
    <name type="synonym">Buchnera asiatica</name>
    <dbReference type="NCBI Taxonomy" id="4170"/>
    <lineage>
        <taxon>Eukaryota</taxon>
        <taxon>Viridiplantae</taxon>
        <taxon>Streptophyta</taxon>
        <taxon>Embryophyta</taxon>
        <taxon>Tracheophyta</taxon>
        <taxon>Spermatophyta</taxon>
        <taxon>Magnoliopsida</taxon>
        <taxon>eudicotyledons</taxon>
        <taxon>Gunneridae</taxon>
        <taxon>Pentapetalae</taxon>
        <taxon>asterids</taxon>
        <taxon>lamiids</taxon>
        <taxon>Lamiales</taxon>
        <taxon>Orobanchaceae</taxon>
        <taxon>Buchnereae</taxon>
        <taxon>Striga</taxon>
    </lineage>
</organism>
<feature type="domain" description="WW" evidence="2">
    <location>
        <begin position="20"/>
        <end position="54"/>
    </location>
</feature>
<dbReference type="PROSITE" id="PS01159">
    <property type="entry name" value="WW_DOMAIN_1"/>
    <property type="match status" value="1"/>
</dbReference>
<dbReference type="CDD" id="cd00201">
    <property type="entry name" value="WW"/>
    <property type="match status" value="1"/>
</dbReference>
<dbReference type="InterPro" id="IPR001202">
    <property type="entry name" value="WW_dom"/>
</dbReference>
<dbReference type="EMBL" id="BKCP01005927">
    <property type="protein sequence ID" value="GER40583.1"/>
    <property type="molecule type" value="Genomic_DNA"/>
</dbReference>
<proteinExistence type="predicted"/>
<evidence type="ECO:0000256" key="1">
    <source>
        <dbReference type="SAM" id="MobiDB-lite"/>
    </source>
</evidence>
<evidence type="ECO:0000313" key="3">
    <source>
        <dbReference type="EMBL" id="GER40583.1"/>
    </source>
</evidence>
<dbReference type="OrthoDB" id="196131at2759"/>